<evidence type="ECO:0000256" key="12">
    <source>
        <dbReference type="ARBA" id="ARBA00049954"/>
    </source>
</evidence>
<dbReference type="EMBL" id="LT669839">
    <property type="protein sequence ID" value="SHD77753.1"/>
    <property type="molecule type" value="Genomic_DNA"/>
</dbReference>
<evidence type="ECO:0000256" key="10">
    <source>
        <dbReference type="ARBA" id="ARBA00022840"/>
    </source>
</evidence>
<comment type="subcellular location">
    <subcellularLocation>
        <location evidence="13">Cytoplasm</location>
    </subcellularLocation>
</comment>
<dbReference type="PANTHER" id="PTHR20861:SF1">
    <property type="entry name" value="HOMOSERINE KINASE"/>
    <property type="match status" value="1"/>
</dbReference>
<dbReference type="InterPro" id="IPR006203">
    <property type="entry name" value="GHMP_knse_ATP-bd_CS"/>
</dbReference>
<dbReference type="Pfam" id="PF08544">
    <property type="entry name" value="GHMP_kinases_C"/>
    <property type="match status" value="1"/>
</dbReference>
<comment type="catalytic activity">
    <reaction evidence="11 13">
        <text>L-homoserine + ATP = O-phospho-L-homoserine + ADP + H(+)</text>
        <dbReference type="Rhea" id="RHEA:13985"/>
        <dbReference type="ChEBI" id="CHEBI:15378"/>
        <dbReference type="ChEBI" id="CHEBI:30616"/>
        <dbReference type="ChEBI" id="CHEBI:57476"/>
        <dbReference type="ChEBI" id="CHEBI:57590"/>
        <dbReference type="ChEBI" id="CHEBI:456216"/>
        <dbReference type="EC" id="2.7.1.39"/>
    </reaction>
</comment>
<dbReference type="GO" id="GO:0005524">
    <property type="term" value="F:ATP binding"/>
    <property type="evidence" value="ECO:0007669"/>
    <property type="project" value="UniProtKB-UniRule"/>
</dbReference>
<dbReference type="InterPro" id="IPR013750">
    <property type="entry name" value="GHMP_kinase_C_dom"/>
</dbReference>
<evidence type="ECO:0000313" key="16">
    <source>
        <dbReference type="EMBL" id="SHD77753.1"/>
    </source>
</evidence>
<comment type="pathway">
    <text evidence="1 13">Amino-acid biosynthesis; L-threonine biosynthesis; L-threonine from L-aspartate: step 4/5.</text>
</comment>
<feature type="domain" description="GHMP kinase N-terminal" evidence="14">
    <location>
        <begin position="57"/>
        <end position="139"/>
    </location>
</feature>
<keyword evidence="7 13" id="KW-0791">Threonine biosynthesis</keyword>
<dbReference type="PROSITE" id="PS00627">
    <property type="entry name" value="GHMP_KINASES_ATP"/>
    <property type="match status" value="1"/>
</dbReference>
<evidence type="ECO:0000256" key="4">
    <source>
        <dbReference type="ARBA" id="ARBA00017858"/>
    </source>
</evidence>
<evidence type="ECO:0000256" key="6">
    <source>
        <dbReference type="ARBA" id="ARBA00022679"/>
    </source>
</evidence>
<proteinExistence type="inferred from homology"/>
<dbReference type="AlphaFoldDB" id="A0A1M4PQI8"/>
<sequence length="297" mass="33073">MVIFMVKVRVPATTANLGPGFDTLGLALNLYNEFTFEEIPEGYKISGFKKEYGSTNNLVYRSIKETFREIGYTPTGISIDANTNIPISRGLGSSASCILAGVIGGNELAGRPLGKDEIFQLATKIEGHPDNIAPALFGGLVISLMEEEKVIYNRIEVAKGIKFIALISDFTLSTKESREVLPSMVEYKDCINNINKVALLISALTNGRFDLLRYAFKDRLHEPYRGKLIPDFFNIIEKCKKMDSLGVYLSGAGPTIMCIIDEDNEEFTKEIKAYLHTLDQPWNIRELNIDLEGTKIL</sequence>
<evidence type="ECO:0000313" key="17">
    <source>
        <dbReference type="Proteomes" id="UP000245423"/>
    </source>
</evidence>
<dbReference type="InterPro" id="IPR000870">
    <property type="entry name" value="Homoserine_kinase"/>
</dbReference>
<dbReference type="NCBIfam" id="TIGR00191">
    <property type="entry name" value="thrB"/>
    <property type="match status" value="1"/>
</dbReference>
<gene>
    <name evidence="13 16" type="primary">thrB</name>
    <name evidence="16" type="ORF">CUESP1_2407</name>
</gene>
<keyword evidence="17" id="KW-1185">Reference proteome</keyword>
<comment type="similarity">
    <text evidence="2 13">Belongs to the GHMP kinase family. Homoserine kinase subfamily.</text>
</comment>
<dbReference type="InterPro" id="IPR006204">
    <property type="entry name" value="GHMP_kinase_N_dom"/>
</dbReference>
<name>A0A1M4PQI8_9FIRM</name>
<evidence type="ECO:0000256" key="2">
    <source>
        <dbReference type="ARBA" id="ARBA00007370"/>
    </source>
</evidence>
<dbReference type="PRINTS" id="PR00958">
    <property type="entry name" value="HOMSERKINASE"/>
</dbReference>
<keyword evidence="6 13" id="KW-0808">Transferase</keyword>
<keyword evidence="8 13" id="KW-0547">Nucleotide-binding</keyword>
<reference evidence="16 17" key="1">
    <citation type="submission" date="2016-11" db="EMBL/GenBank/DDBJ databases">
        <authorList>
            <person name="Manzoor S."/>
        </authorList>
    </citation>
    <scope>NUCLEOTIDE SEQUENCE [LARGE SCALE GENOMIC DNA]</scope>
    <source>
        <strain evidence="16">Clostridium ultunense strain Esp</strain>
    </source>
</reference>
<dbReference type="EC" id="2.7.1.39" evidence="3 13"/>
<comment type="function">
    <text evidence="12 13">Catalyzes the ATP-dependent phosphorylation of L-homoserine to L-homoserine phosphate.</text>
</comment>
<dbReference type="HAMAP" id="MF_00384">
    <property type="entry name" value="Homoser_kinase"/>
    <property type="match status" value="1"/>
</dbReference>
<evidence type="ECO:0000256" key="9">
    <source>
        <dbReference type="ARBA" id="ARBA00022777"/>
    </source>
</evidence>
<dbReference type="GO" id="GO:0004413">
    <property type="term" value="F:homoserine kinase activity"/>
    <property type="evidence" value="ECO:0007669"/>
    <property type="project" value="UniProtKB-UniRule"/>
</dbReference>
<dbReference type="SUPFAM" id="SSF54211">
    <property type="entry name" value="Ribosomal protein S5 domain 2-like"/>
    <property type="match status" value="1"/>
</dbReference>
<keyword evidence="9 13" id="KW-0418">Kinase</keyword>
<evidence type="ECO:0000259" key="14">
    <source>
        <dbReference type="Pfam" id="PF00288"/>
    </source>
</evidence>
<dbReference type="InterPro" id="IPR036554">
    <property type="entry name" value="GHMP_kinase_C_sf"/>
</dbReference>
<dbReference type="Gene3D" id="3.30.230.10">
    <property type="match status" value="1"/>
</dbReference>
<dbReference type="PANTHER" id="PTHR20861">
    <property type="entry name" value="HOMOSERINE/4-DIPHOSPHOCYTIDYL-2-C-METHYL-D-ERYTHRITOL KINASE"/>
    <property type="match status" value="1"/>
</dbReference>
<dbReference type="GO" id="GO:0009088">
    <property type="term" value="P:threonine biosynthetic process"/>
    <property type="evidence" value="ECO:0007669"/>
    <property type="project" value="UniProtKB-UniRule"/>
</dbReference>
<dbReference type="GO" id="GO:0005737">
    <property type="term" value="C:cytoplasm"/>
    <property type="evidence" value="ECO:0007669"/>
    <property type="project" value="UniProtKB-SubCell"/>
</dbReference>
<evidence type="ECO:0000259" key="15">
    <source>
        <dbReference type="Pfam" id="PF08544"/>
    </source>
</evidence>
<dbReference type="Proteomes" id="UP000245423">
    <property type="component" value="Chromosome 1"/>
</dbReference>
<dbReference type="InterPro" id="IPR014721">
    <property type="entry name" value="Ribsml_uS5_D2-typ_fold_subgr"/>
</dbReference>
<feature type="domain" description="GHMP kinase C-terminal" evidence="15">
    <location>
        <begin position="201"/>
        <end position="266"/>
    </location>
</feature>
<feature type="binding site" evidence="13">
    <location>
        <begin position="86"/>
        <end position="96"/>
    </location>
    <ligand>
        <name>ATP</name>
        <dbReference type="ChEBI" id="CHEBI:30616"/>
    </ligand>
</feature>
<evidence type="ECO:0000256" key="7">
    <source>
        <dbReference type="ARBA" id="ARBA00022697"/>
    </source>
</evidence>
<dbReference type="Pfam" id="PF00288">
    <property type="entry name" value="GHMP_kinases_N"/>
    <property type="match status" value="1"/>
</dbReference>
<organism evidence="16 17">
    <name type="scientific">[Clostridium] ultunense Esp</name>
    <dbReference type="NCBI Taxonomy" id="1288971"/>
    <lineage>
        <taxon>Bacteria</taxon>
        <taxon>Bacillati</taxon>
        <taxon>Bacillota</taxon>
        <taxon>Tissierellia</taxon>
        <taxon>Tissierellales</taxon>
        <taxon>Tepidimicrobiaceae</taxon>
        <taxon>Schnuerera</taxon>
    </lineage>
</organism>
<accession>A0A1M4PQI8</accession>
<evidence type="ECO:0000256" key="3">
    <source>
        <dbReference type="ARBA" id="ARBA00012078"/>
    </source>
</evidence>
<evidence type="ECO:0000256" key="11">
    <source>
        <dbReference type="ARBA" id="ARBA00049375"/>
    </source>
</evidence>
<dbReference type="UniPathway" id="UPA00050">
    <property type="reaction ID" value="UER00064"/>
</dbReference>
<keyword evidence="5 13" id="KW-0028">Amino-acid biosynthesis</keyword>
<dbReference type="SUPFAM" id="SSF55060">
    <property type="entry name" value="GHMP Kinase, C-terminal domain"/>
    <property type="match status" value="1"/>
</dbReference>
<evidence type="ECO:0000256" key="13">
    <source>
        <dbReference type="HAMAP-Rule" id="MF_00384"/>
    </source>
</evidence>
<dbReference type="PIRSF" id="PIRSF000676">
    <property type="entry name" value="Homoser_kin"/>
    <property type="match status" value="1"/>
</dbReference>
<keyword evidence="13" id="KW-0963">Cytoplasm</keyword>
<dbReference type="Gene3D" id="3.30.70.890">
    <property type="entry name" value="GHMP kinase, C-terminal domain"/>
    <property type="match status" value="1"/>
</dbReference>
<protein>
    <recommendedName>
        <fullName evidence="4 13">Homoserine kinase</fullName>
        <shortName evidence="13">HK</shortName>
        <shortName evidence="13">HSK</shortName>
        <ecNumber evidence="3 13">2.7.1.39</ecNumber>
    </recommendedName>
</protein>
<keyword evidence="10 13" id="KW-0067">ATP-binding</keyword>
<evidence type="ECO:0000256" key="1">
    <source>
        <dbReference type="ARBA" id="ARBA00005015"/>
    </source>
</evidence>
<dbReference type="InterPro" id="IPR020568">
    <property type="entry name" value="Ribosomal_Su5_D2-typ_SF"/>
</dbReference>
<evidence type="ECO:0000256" key="5">
    <source>
        <dbReference type="ARBA" id="ARBA00022605"/>
    </source>
</evidence>
<evidence type="ECO:0000256" key="8">
    <source>
        <dbReference type="ARBA" id="ARBA00022741"/>
    </source>
</evidence>